<reference evidence="3" key="1">
    <citation type="submission" date="2017-09" db="EMBL/GenBank/DDBJ databases">
        <title>Depth-based differentiation of microbial function through sediment-hosted aquifers and enrichment of novel symbionts in the deep terrestrial subsurface.</title>
        <authorList>
            <person name="Probst A.J."/>
            <person name="Ladd B."/>
            <person name="Jarett J.K."/>
            <person name="Geller-Mcgrath D.E."/>
            <person name="Sieber C.M.K."/>
            <person name="Emerson J.B."/>
            <person name="Anantharaman K."/>
            <person name="Thomas B.C."/>
            <person name="Malmstrom R."/>
            <person name="Stieglmeier M."/>
            <person name="Klingl A."/>
            <person name="Woyke T."/>
            <person name="Ryan C.M."/>
            <person name="Banfield J.F."/>
        </authorList>
    </citation>
    <scope>NUCLEOTIDE SEQUENCE [LARGE SCALE GENOMIC DNA]</scope>
</reference>
<proteinExistence type="predicted"/>
<dbReference type="AlphaFoldDB" id="A0A2M6WZ73"/>
<dbReference type="Pfam" id="PF18895">
    <property type="entry name" value="T4SS_pilin"/>
    <property type="match status" value="1"/>
</dbReference>
<sequence length="131" mass="13491">MMLAPLTAFAKPDSSGKHLPKASEILGTDQTAGFEAQVTEFSGTANATNVSLIGAIRTVVNAFLAIVALVAVIVIILAGFRYVTSGGDEEAAATAKNQILYALIGLVIILLSAIIVNFVISLFTVIPVGST</sequence>
<accession>A0A2M6WZ73</accession>
<keyword evidence="1" id="KW-0812">Transmembrane</keyword>
<keyword evidence="1" id="KW-1133">Transmembrane helix</keyword>
<evidence type="ECO:0000313" key="3">
    <source>
        <dbReference type="Proteomes" id="UP000230731"/>
    </source>
</evidence>
<protein>
    <submittedName>
        <fullName evidence="2">Uncharacterized protein</fullName>
    </submittedName>
</protein>
<dbReference type="EMBL" id="PEZP01000032">
    <property type="protein sequence ID" value="PIT98065.1"/>
    <property type="molecule type" value="Genomic_DNA"/>
</dbReference>
<feature type="transmembrane region" description="Helical" evidence="1">
    <location>
        <begin position="100"/>
        <end position="126"/>
    </location>
</feature>
<name>A0A2M6WZ73_9BACT</name>
<gene>
    <name evidence="2" type="ORF">COT71_02555</name>
</gene>
<dbReference type="Proteomes" id="UP000230731">
    <property type="component" value="Unassembled WGS sequence"/>
</dbReference>
<feature type="transmembrane region" description="Helical" evidence="1">
    <location>
        <begin position="59"/>
        <end position="80"/>
    </location>
</feature>
<dbReference type="InterPro" id="IPR043993">
    <property type="entry name" value="T4SS_pilin"/>
</dbReference>
<comment type="caution">
    <text evidence="2">The sequence shown here is derived from an EMBL/GenBank/DDBJ whole genome shotgun (WGS) entry which is preliminary data.</text>
</comment>
<dbReference type="NCBIfam" id="NF045849">
    <property type="entry name" value="ICE_MMCAP2_0565"/>
    <property type="match status" value="1"/>
</dbReference>
<keyword evidence="1" id="KW-0472">Membrane</keyword>
<evidence type="ECO:0000313" key="2">
    <source>
        <dbReference type="EMBL" id="PIT98065.1"/>
    </source>
</evidence>
<organism evidence="2 3">
    <name type="scientific">Candidatus Andersenbacteria bacterium CG10_big_fil_rev_8_21_14_0_10_54_11</name>
    <dbReference type="NCBI Taxonomy" id="1974485"/>
    <lineage>
        <taxon>Bacteria</taxon>
        <taxon>Candidatus Anderseniibacteriota</taxon>
    </lineage>
</organism>
<evidence type="ECO:0000256" key="1">
    <source>
        <dbReference type="SAM" id="Phobius"/>
    </source>
</evidence>